<dbReference type="InterPro" id="IPR011701">
    <property type="entry name" value="MFS"/>
</dbReference>
<dbReference type="GO" id="GO:0005886">
    <property type="term" value="C:plasma membrane"/>
    <property type="evidence" value="ECO:0007669"/>
    <property type="project" value="UniProtKB-SubCell"/>
</dbReference>
<evidence type="ECO:0000256" key="5">
    <source>
        <dbReference type="ARBA" id="ARBA00022989"/>
    </source>
</evidence>
<evidence type="ECO:0000256" key="2">
    <source>
        <dbReference type="ARBA" id="ARBA00022448"/>
    </source>
</evidence>
<comment type="subcellular location">
    <subcellularLocation>
        <location evidence="1">Cell membrane</location>
        <topology evidence="1">Multi-pass membrane protein</topology>
    </subcellularLocation>
</comment>
<dbReference type="PROSITE" id="PS50850">
    <property type="entry name" value="MFS"/>
    <property type="match status" value="1"/>
</dbReference>
<dbReference type="GO" id="GO:0022857">
    <property type="term" value="F:transmembrane transporter activity"/>
    <property type="evidence" value="ECO:0007669"/>
    <property type="project" value="InterPro"/>
</dbReference>
<dbReference type="InterPro" id="IPR050171">
    <property type="entry name" value="MFS_Transporters"/>
</dbReference>
<feature type="domain" description="Major facilitator superfamily (MFS) profile" evidence="8">
    <location>
        <begin position="12"/>
        <end position="203"/>
    </location>
</feature>
<feature type="transmembrane region" description="Helical" evidence="7">
    <location>
        <begin position="107"/>
        <end position="130"/>
    </location>
</feature>
<evidence type="ECO:0000313" key="9">
    <source>
        <dbReference type="EMBL" id="OGY58641.1"/>
    </source>
</evidence>
<dbReference type="SUPFAM" id="SSF103473">
    <property type="entry name" value="MFS general substrate transporter"/>
    <property type="match status" value="1"/>
</dbReference>
<dbReference type="PANTHER" id="PTHR23517:SF13">
    <property type="entry name" value="MAJOR FACILITATOR SUPERFAMILY MFS_1"/>
    <property type="match status" value="1"/>
</dbReference>
<feature type="transmembrane region" description="Helical" evidence="7">
    <location>
        <begin position="51"/>
        <end position="71"/>
    </location>
</feature>
<keyword evidence="6 7" id="KW-0472">Membrane</keyword>
<evidence type="ECO:0000256" key="7">
    <source>
        <dbReference type="SAM" id="Phobius"/>
    </source>
</evidence>
<keyword evidence="3" id="KW-1003">Cell membrane</keyword>
<evidence type="ECO:0000256" key="6">
    <source>
        <dbReference type="ARBA" id="ARBA00023136"/>
    </source>
</evidence>
<keyword evidence="2" id="KW-0813">Transport</keyword>
<feature type="transmembrane region" description="Helical" evidence="7">
    <location>
        <begin position="169"/>
        <end position="190"/>
    </location>
</feature>
<reference evidence="9 10" key="1">
    <citation type="journal article" date="2016" name="Nat. Commun.">
        <title>Thousands of microbial genomes shed light on interconnected biogeochemical processes in an aquifer system.</title>
        <authorList>
            <person name="Anantharaman K."/>
            <person name="Brown C.T."/>
            <person name="Hug L.A."/>
            <person name="Sharon I."/>
            <person name="Castelle C.J."/>
            <person name="Probst A.J."/>
            <person name="Thomas B.C."/>
            <person name="Singh A."/>
            <person name="Wilkins M.J."/>
            <person name="Karaoz U."/>
            <person name="Brodie E.L."/>
            <person name="Williams K.H."/>
            <person name="Hubbard S.S."/>
            <person name="Banfield J.F."/>
        </authorList>
    </citation>
    <scope>NUCLEOTIDE SEQUENCE [LARGE SCALE GENOMIC DNA]</scope>
</reference>
<dbReference type="STRING" id="1797689.A3F24_01735"/>
<evidence type="ECO:0000256" key="3">
    <source>
        <dbReference type="ARBA" id="ARBA00022475"/>
    </source>
</evidence>
<keyword evidence="4 7" id="KW-0812">Transmembrane</keyword>
<feature type="transmembrane region" description="Helical" evidence="7">
    <location>
        <begin position="12"/>
        <end position="39"/>
    </location>
</feature>
<proteinExistence type="predicted"/>
<protein>
    <recommendedName>
        <fullName evidence="8">Major facilitator superfamily (MFS) profile domain-containing protein</fullName>
    </recommendedName>
</protein>
<evidence type="ECO:0000256" key="4">
    <source>
        <dbReference type="ARBA" id="ARBA00022692"/>
    </source>
</evidence>
<evidence type="ECO:0000313" key="10">
    <source>
        <dbReference type="Proteomes" id="UP000178515"/>
    </source>
</evidence>
<feature type="transmembrane region" description="Helical" evidence="7">
    <location>
        <begin position="142"/>
        <end position="163"/>
    </location>
</feature>
<dbReference type="EMBL" id="MHIX01000039">
    <property type="protein sequence ID" value="OGY58641.1"/>
    <property type="molecule type" value="Genomic_DNA"/>
</dbReference>
<evidence type="ECO:0000256" key="1">
    <source>
        <dbReference type="ARBA" id="ARBA00004651"/>
    </source>
</evidence>
<dbReference type="Proteomes" id="UP000178515">
    <property type="component" value="Unassembled WGS sequence"/>
</dbReference>
<dbReference type="InterPro" id="IPR036259">
    <property type="entry name" value="MFS_trans_sf"/>
</dbReference>
<sequence length="203" mass="22499">MQQHSFKLLNPVIRTLILSDVLIISSFGLFAPFFAIYIIESVKGGLEVVGIAATVYLLVKSLGQLIIARVIDKIRGESDDFRTMVAGSFVVALIPLFYIFVMTPFQLYLVQALYGLAMAFVFPAWMAIFTRHINVNQEGTQWGIYFTTVDLSNAIAASVGGFLAASFGFTPIFVIVSILTFCGALVLFAIRRQLTRRHNHHNG</sequence>
<dbReference type="Gene3D" id="1.20.1250.20">
    <property type="entry name" value="MFS general substrate transporter like domains"/>
    <property type="match status" value="1"/>
</dbReference>
<dbReference type="Pfam" id="PF07690">
    <property type="entry name" value="MFS_1"/>
    <property type="match status" value="1"/>
</dbReference>
<dbReference type="InterPro" id="IPR020846">
    <property type="entry name" value="MFS_dom"/>
</dbReference>
<gene>
    <name evidence="9" type="ORF">A3F24_01735</name>
</gene>
<organism evidence="9 10">
    <name type="scientific">Candidatus Colwellbacteria bacterium RIFCSPHIGHO2_12_FULL_44_17</name>
    <dbReference type="NCBI Taxonomy" id="1797689"/>
    <lineage>
        <taxon>Bacteria</taxon>
        <taxon>Candidatus Colwelliibacteriota</taxon>
    </lineage>
</organism>
<name>A0A1G1Z1Y1_9BACT</name>
<dbReference type="AlphaFoldDB" id="A0A1G1Z1Y1"/>
<comment type="caution">
    <text evidence="9">The sequence shown here is derived from an EMBL/GenBank/DDBJ whole genome shotgun (WGS) entry which is preliminary data.</text>
</comment>
<dbReference type="PANTHER" id="PTHR23517">
    <property type="entry name" value="RESISTANCE PROTEIN MDTM, PUTATIVE-RELATED-RELATED"/>
    <property type="match status" value="1"/>
</dbReference>
<accession>A0A1G1Z1Y1</accession>
<feature type="transmembrane region" description="Helical" evidence="7">
    <location>
        <begin position="83"/>
        <end position="101"/>
    </location>
</feature>
<keyword evidence="5 7" id="KW-1133">Transmembrane helix</keyword>
<evidence type="ECO:0000259" key="8">
    <source>
        <dbReference type="PROSITE" id="PS50850"/>
    </source>
</evidence>